<protein>
    <submittedName>
        <fullName evidence="2">Uncharacterized protein</fullName>
    </submittedName>
</protein>
<reference evidence="2 3" key="1">
    <citation type="journal article" date="2018" name="Front. Plant Sci.">
        <title>Red Clover (Trifolium pratense) and Zigzag Clover (T. medium) - A Picture of Genomic Similarities and Differences.</title>
        <authorList>
            <person name="Dluhosova J."/>
            <person name="Istvanek J."/>
            <person name="Nedelnik J."/>
            <person name="Repkova J."/>
        </authorList>
    </citation>
    <scope>NUCLEOTIDE SEQUENCE [LARGE SCALE GENOMIC DNA]</scope>
    <source>
        <strain evidence="3">cv. 10/8</strain>
        <tissue evidence="2">Leaf</tissue>
    </source>
</reference>
<dbReference type="AlphaFoldDB" id="A0A392WBU6"/>
<feature type="region of interest" description="Disordered" evidence="1">
    <location>
        <begin position="1"/>
        <end position="46"/>
    </location>
</feature>
<feature type="compositionally biased region" description="Polar residues" evidence="1">
    <location>
        <begin position="26"/>
        <end position="37"/>
    </location>
</feature>
<proteinExistence type="predicted"/>
<dbReference type="Proteomes" id="UP000265520">
    <property type="component" value="Unassembled WGS sequence"/>
</dbReference>
<name>A0A392WBU6_9FABA</name>
<comment type="caution">
    <text evidence="2">The sequence shown here is derived from an EMBL/GenBank/DDBJ whole genome shotgun (WGS) entry which is preliminary data.</text>
</comment>
<evidence type="ECO:0000313" key="2">
    <source>
        <dbReference type="EMBL" id="MCI98148.1"/>
    </source>
</evidence>
<organism evidence="2 3">
    <name type="scientific">Trifolium medium</name>
    <dbReference type="NCBI Taxonomy" id="97028"/>
    <lineage>
        <taxon>Eukaryota</taxon>
        <taxon>Viridiplantae</taxon>
        <taxon>Streptophyta</taxon>
        <taxon>Embryophyta</taxon>
        <taxon>Tracheophyta</taxon>
        <taxon>Spermatophyta</taxon>
        <taxon>Magnoliopsida</taxon>
        <taxon>eudicotyledons</taxon>
        <taxon>Gunneridae</taxon>
        <taxon>Pentapetalae</taxon>
        <taxon>rosids</taxon>
        <taxon>fabids</taxon>
        <taxon>Fabales</taxon>
        <taxon>Fabaceae</taxon>
        <taxon>Papilionoideae</taxon>
        <taxon>50 kb inversion clade</taxon>
        <taxon>NPAAA clade</taxon>
        <taxon>Hologalegina</taxon>
        <taxon>IRL clade</taxon>
        <taxon>Trifolieae</taxon>
        <taxon>Trifolium</taxon>
    </lineage>
</organism>
<evidence type="ECO:0000313" key="3">
    <source>
        <dbReference type="Proteomes" id="UP000265520"/>
    </source>
</evidence>
<sequence>MQQKLTGKKPSTARNKTRGRREPQPTRRNSGEGTPTKNAIAEAPKT</sequence>
<evidence type="ECO:0000256" key="1">
    <source>
        <dbReference type="SAM" id="MobiDB-lite"/>
    </source>
</evidence>
<accession>A0A392WBU6</accession>
<feature type="non-terminal residue" evidence="2">
    <location>
        <position position="46"/>
    </location>
</feature>
<keyword evidence="3" id="KW-1185">Reference proteome</keyword>
<dbReference type="EMBL" id="LXQA011465500">
    <property type="protein sequence ID" value="MCI98148.1"/>
    <property type="molecule type" value="Genomic_DNA"/>
</dbReference>